<protein>
    <submittedName>
        <fullName evidence="3">Permease</fullName>
    </submittedName>
</protein>
<dbReference type="OrthoDB" id="1490711at2"/>
<feature type="transmembrane region" description="Helical" evidence="2">
    <location>
        <begin position="60"/>
        <end position="82"/>
    </location>
</feature>
<keyword evidence="4" id="KW-1185">Reference proteome</keyword>
<proteinExistence type="predicted"/>
<feature type="transmembrane region" description="Helical" evidence="2">
    <location>
        <begin position="34"/>
        <end position="54"/>
    </location>
</feature>
<feature type="transmembrane region" description="Helical" evidence="2">
    <location>
        <begin position="135"/>
        <end position="151"/>
    </location>
</feature>
<dbReference type="AlphaFoldDB" id="A0A4S4NLT9"/>
<evidence type="ECO:0000256" key="2">
    <source>
        <dbReference type="SAM" id="Phobius"/>
    </source>
</evidence>
<reference evidence="3 4" key="1">
    <citation type="submission" date="2019-04" db="EMBL/GenBank/DDBJ databases">
        <title>Lewinella litorea sp. nov., isolated from a marine sand.</title>
        <authorList>
            <person name="Yoon J.-H."/>
        </authorList>
    </citation>
    <scope>NUCLEOTIDE SEQUENCE [LARGE SCALE GENOMIC DNA]</scope>
    <source>
        <strain evidence="3 4">HSMS-39</strain>
    </source>
</reference>
<evidence type="ECO:0000256" key="1">
    <source>
        <dbReference type="ARBA" id="ARBA00022448"/>
    </source>
</evidence>
<sequence>MNPALQKTLAFLLLILAGYLLQRKIVGKQELAGVKVLILSIVLPATIFVALLKIEISATMLLLPLLALLLNGILYAVSALLLPRLGFRRDTPGWRTMMLLLPSLAPGLSVFPFILEYLGEAPLAMAALADVGNKVFVLIVLYLVAMNWYYARHDTASAAPDRRGKLKDLGLALVQEPVNLVILAAIAMLSFGWTLSDLPVFLEGTVARLASLMTPLVLLFIGMAVRFNRREVPLIVRVLCFRSGLAFLLSAGLVYLSGLSGPLALLAVIFAQCAVSFWPFAHMSAVEALRGTSGDPVFDLDLGLNVLAFSLPFSTLVILTVLSCGEWFAAPAVIAPAGVVMCIGPAVYMLRPLLASSREGEVEEAHA</sequence>
<feature type="transmembrane region" description="Helical" evidence="2">
    <location>
        <begin position="262"/>
        <end position="281"/>
    </location>
</feature>
<evidence type="ECO:0000313" key="4">
    <source>
        <dbReference type="Proteomes" id="UP000308528"/>
    </source>
</evidence>
<dbReference type="PANTHER" id="PTHR36838">
    <property type="entry name" value="AUXIN EFFLUX CARRIER FAMILY PROTEIN"/>
    <property type="match status" value="1"/>
</dbReference>
<keyword evidence="2" id="KW-0812">Transmembrane</keyword>
<feature type="transmembrane region" description="Helical" evidence="2">
    <location>
        <begin position="171"/>
        <end position="193"/>
    </location>
</feature>
<feature type="transmembrane region" description="Helical" evidence="2">
    <location>
        <begin position="94"/>
        <end position="115"/>
    </location>
</feature>
<accession>A0A4S4NLT9</accession>
<organism evidence="3 4">
    <name type="scientific">Neolewinella litorea</name>
    <dbReference type="NCBI Taxonomy" id="2562452"/>
    <lineage>
        <taxon>Bacteria</taxon>
        <taxon>Pseudomonadati</taxon>
        <taxon>Bacteroidota</taxon>
        <taxon>Saprospiria</taxon>
        <taxon>Saprospirales</taxon>
        <taxon>Lewinellaceae</taxon>
        <taxon>Neolewinella</taxon>
    </lineage>
</organism>
<feature type="transmembrane region" description="Helical" evidence="2">
    <location>
        <begin position="328"/>
        <end position="350"/>
    </location>
</feature>
<gene>
    <name evidence="3" type="ORF">E4021_11170</name>
</gene>
<feature type="transmembrane region" description="Helical" evidence="2">
    <location>
        <begin position="6"/>
        <end position="22"/>
    </location>
</feature>
<keyword evidence="2" id="KW-0472">Membrane</keyword>
<feature type="transmembrane region" description="Helical" evidence="2">
    <location>
        <begin position="205"/>
        <end position="227"/>
    </location>
</feature>
<comment type="caution">
    <text evidence="3">The sequence shown here is derived from an EMBL/GenBank/DDBJ whole genome shotgun (WGS) entry which is preliminary data.</text>
</comment>
<dbReference type="EMBL" id="SRSF01000004">
    <property type="protein sequence ID" value="THH39311.1"/>
    <property type="molecule type" value="Genomic_DNA"/>
</dbReference>
<keyword evidence="2" id="KW-1133">Transmembrane helix</keyword>
<evidence type="ECO:0000313" key="3">
    <source>
        <dbReference type="EMBL" id="THH39311.1"/>
    </source>
</evidence>
<dbReference type="PANTHER" id="PTHR36838:SF3">
    <property type="entry name" value="TRANSPORTER AUXIN EFFLUX CARRIER EC FAMILY"/>
    <property type="match status" value="1"/>
</dbReference>
<dbReference type="RefSeq" id="WP_136459429.1">
    <property type="nucleotide sequence ID" value="NZ_SRSF01000004.1"/>
</dbReference>
<keyword evidence="1" id="KW-0813">Transport</keyword>
<dbReference type="Proteomes" id="UP000308528">
    <property type="component" value="Unassembled WGS sequence"/>
</dbReference>
<feature type="transmembrane region" description="Helical" evidence="2">
    <location>
        <begin position="234"/>
        <end position="256"/>
    </location>
</feature>
<name>A0A4S4NLT9_9BACT</name>
<feature type="transmembrane region" description="Helical" evidence="2">
    <location>
        <begin position="302"/>
        <end position="322"/>
    </location>
</feature>